<evidence type="ECO:0000313" key="2">
    <source>
        <dbReference type="Proteomes" id="UP001295444"/>
    </source>
</evidence>
<evidence type="ECO:0000313" key="1">
    <source>
        <dbReference type="EMBL" id="CAH2330532.1"/>
    </source>
</evidence>
<dbReference type="EMBL" id="CAKOES020000733">
    <property type="protein sequence ID" value="CAH2330532.1"/>
    <property type="molecule type" value="Genomic_DNA"/>
</dbReference>
<reference evidence="1" key="1">
    <citation type="submission" date="2022-03" db="EMBL/GenBank/DDBJ databases">
        <authorList>
            <person name="Alioto T."/>
            <person name="Alioto T."/>
            <person name="Gomez Garrido J."/>
        </authorList>
    </citation>
    <scope>NUCLEOTIDE SEQUENCE</scope>
</reference>
<keyword evidence="2" id="KW-1185">Reference proteome</keyword>
<gene>
    <name evidence="1" type="ORF">PECUL_23A060188</name>
</gene>
<sequence length="89" mass="10599">MAKDSQRALQWSKQLFYEKSNKADTLLTRKLRPKTYNKRISKINSPRIFSQYFTTLYNHNPDPSQTLKQDIEIYLRNNTPIANKHGNRN</sequence>
<comment type="caution">
    <text evidence="1">The sequence shown here is derived from an EMBL/GenBank/DDBJ whole genome shotgun (WGS) entry which is preliminary data.</text>
</comment>
<dbReference type="AlphaFoldDB" id="A0AAD1WX56"/>
<protein>
    <submittedName>
        <fullName evidence="1">Uncharacterized protein</fullName>
    </submittedName>
</protein>
<feature type="non-terminal residue" evidence="1">
    <location>
        <position position="89"/>
    </location>
</feature>
<proteinExistence type="predicted"/>
<accession>A0AAD1WX56</accession>
<organism evidence="1 2">
    <name type="scientific">Pelobates cultripes</name>
    <name type="common">Western spadefoot toad</name>
    <dbReference type="NCBI Taxonomy" id="61616"/>
    <lineage>
        <taxon>Eukaryota</taxon>
        <taxon>Metazoa</taxon>
        <taxon>Chordata</taxon>
        <taxon>Craniata</taxon>
        <taxon>Vertebrata</taxon>
        <taxon>Euteleostomi</taxon>
        <taxon>Amphibia</taxon>
        <taxon>Batrachia</taxon>
        <taxon>Anura</taxon>
        <taxon>Pelobatoidea</taxon>
        <taxon>Pelobatidae</taxon>
        <taxon>Pelobates</taxon>
    </lineage>
</organism>
<dbReference type="Proteomes" id="UP001295444">
    <property type="component" value="Unassembled WGS sequence"/>
</dbReference>
<name>A0AAD1WX56_PELCU</name>